<dbReference type="Proteomes" id="UP000681722">
    <property type="component" value="Unassembled WGS sequence"/>
</dbReference>
<evidence type="ECO:0000313" key="3">
    <source>
        <dbReference type="Proteomes" id="UP000663829"/>
    </source>
</evidence>
<name>A0A814IK78_9BILA</name>
<sequence>MKWNFGKMSEFLLFYGTIKPACASVYNTTGLKLPINPDGSTIMNYPFGIFIDANDVVYVADMNNNRVLMWMQGASAGTAIIQSTQPQGVYVDSSGYVYVVSKDNSQYISKYPPGINQTATLIGPVQIAVAAVTQFLAIWRATCMPATMIWA</sequence>
<keyword evidence="3" id="KW-1185">Reference proteome</keyword>
<evidence type="ECO:0000313" key="1">
    <source>
        <dbReference type="EMBL" id="CAF1023852.1"/>
    </source>
</evidence>
<accession>A0A814IK78</accession>
<evidence type="ECO:0000313" key="2">
    <source>
        <dbReference type="EMBL" id="CAF3795149.1"/>
    </source>
</evidence>
<dbReference type="AlphaFoldDB" id="A0A814IK78"/>
<organism evidence="1 3">
    <name type="scientific">Didymodactylos carnosus</name>
    <dbReference type="NCBI Taxonomy" id="1234261"/>
    <lineage>
        <taxon>Eukaryota</taxon>
        <taxon>Metazoa</taxon>
        <taxon>Spiralia</taxon>
        <taxon>Gnathifera</taxon>
        <taxon>Rotifera</taxon>
        <taxon>Eurotatoria</taxon>
        <taxon>Bdelloidea</taxon>
        <taxon>Philodinida</taxon>
        <taxon>Philodinidae</taxon>
        <taxon>Didymodactylos</taxon>
    </lineage>
</organism>
<gene>
    <name evidence="1" type="ORF">GPM918_LOCUS14924</name>
    <name evidence="2" type="ORF">SRO942_LOCUS14924</name>
</gene>
<dbReference type="InterPro" id="IPR011042">
    <property type="entry name" value="6-blade_b-propeller_TolB-like"/>
</dbReference>
<proteinExistence type="predicted"/>
<dbReference type="Proteomes" id="UP000663829">
    <property type="component" value="Unassembled WGS sequence"/>
</dbReference>
<dbReference type="EMBL" id="CAJNOQ010003668">
    <property type="protein sequence ID" value="CAF1023852.1"/>
    <property type="molecule type" value="Genomic_DNA"/>
</dbReference>
<comment type="caution">
    <text evidence="1">The sequence shown here is derived from an EMBL/GenBank/DDBJ whole genome shotgun (WGS) entry which is preliminary data.</text>
</comment>
<dbReference type="SUPFAM" id="SSF63825">
    <property type="entry name" value="YWTD domain"/>
    <property type="match status" value="1"/>
</dbReference>
<dbReference type="Gene3D" id="2.120.10.30">
    <property type="entry name" value="TolB, C-terminal domain"/>
    <property type="match status" value="1"/>
</dbReference>
<evidence type="ECO:0008006" key="4">
    <source>
        <dbReference type="Google" id="ProtNLM"/>
    </source>
</evidence>
<dbReference type="EMBL" id="CAJOBC010003668">
    <property type="protein sequence ID" value="CAF3795149.1"/>
    <property type="molecule type" value="Genomic_DNA"/>
</dbReference>
<reference evidence="1" key="1">
    <citation type="submission" date="2021-02" db="EMBL/GenBank/DDBJ databases">
        <authorList>
            <person name="Nowell W R."/>
        </authorList>
    </citation>
    <scope>NUCLEOTIDE SEQUENCE</scope>
</reference>
<protein>
    <recommendedName>
        <fullName evidence="4">NHL repeat-containing protein</fullName>
    </recommendedName>
</protein>